<dbReference type="PROSITE" id="PS50109">
    <property type="entry name" value="HIS_KIN"/>
    <property type="match status" value="1"/>
</dbReference>
<keyword evidence="8" id="KW-1133">Transmembrane helix</keyword>
<feature type="transmembrane region" description="Helical" evidence="8">
    <location>
        <begin position="43"/>
        <end position="59"/>
    </location>
</feature>
<dbReference type="Pfam" id="PF00512">
    <property type="entry name" value="HisKA"/>
    <property type="match status" value="1"/>
</dbReference>
<evidence type="ECO:0000313" key="10">
    <source>
        <dbReference type="EMBL" id="SEL37613.1"/>
    </source>
</evidence>
<feature type="domain" description="Histidine kinase" evidence="9">
    <location>
        <begin position="149"/>
        <end position="336"/>
    </location>
</feature>
<organism evidence="10 11">
    <name type="scientific">Haloferax larsenii</name>
    <dbReference type="NCBI Taxonomy" id="302484"/>
    <lineage>
        <taxon>Archaea</taxon>
        <taxon>Methanobacteriati</taxon>
        <taxon>Methanobacteriota</taxon>
        <taxon>Stenosarchaea group</taxon>
        <taxon>Halobacteria</taxon>
        <taxon>Halobacteriales</taxon>
        <taxon>Haloferacaceae</taxon>
        <taxon>Haloferax</taxon>
    </lineage>
</organism>
<dbReference type="GO" id="GO:0000155">
    <property type="term" value="F:phosphorelay sensor kinase activity"/>
    <property type="evidence" value="ECO:0007669"/>
    <property type="project" value="InterPro"/>
</dbReference>
<evidence type="ECO:0000259" key="9">
    <source>
        <dbReference type="PROSITE" id="PS50109"/>
    </source>
</evidence>
<dbReference type="InterPro" id="IPR003661">
    <property type="entry name" value="HisK_dim/P_dom"/>
</dbReference>
<evidence type="ECO:0000256" key="8">
    <source>
        <dbReference type="SAM" id="Phobius"/>
    </source>
</evidence>
<dbReference type="Gene3D" id="1.10.287.130">
    <property type="match status" value="1"/>
</dbReference>
<dbReference type="SMART" id="SM00387">
    <property type="entry name" value="HATPase_c"/>
    <property type="match status" value="1"/>
</dbReference>
<dbReference type="CDD" id="cd00075">
    <property type="entry name" value="HATPase"/>
    <property type="match status" value="1"/>
</dbReference>
<dbReference type="InterPro" id="IPR005467">
    <property type="entry name" value="His_kinase_dom"/>
</dbReference>
<evidence type="ECO:0000256" key="2">
    <source>
        <dbReference type="ARBA" id="ARBA00012438"/>
    </source>
</evidence>
<dbReference type="PRINTS" id="PR00344">
    <property type="entry name" value="BCTRLSENSOR"/>
</dbReference>
<evidence type="ECO:0000256" key="7">
    <source>
        <dbReference type="SAM" id="MobiDB-lite"/>
    </source>
</evidence>
<evidence type="ECO:0000256" key="4">
    <source>
        <dbReference type="ARBA" id="ARBA00022679"/>
    </source>
</evidence>
<dbReference type="RefSeq" id="WP_244509637.1">
    <property type="nucleotide sequence ID" value="NZ_FOAD01000004.1"/>
</dbReference>
<evidence type="ECO:0000256" key="5">
    <source>
        <dbReference type="ARBA" id="ARBA00022777"/>
    </source>
</evidence>
<keyword evidence="5 10" id="KW-0418">Kinase</keyword>
<dbReference type="InterPro" id="IPR050736">
    <property type="entry name" value="Sensor_HK_Regulatory"/>
</dbReference>
<proteinExistence type="predicted"/>
<reference evidence="10 11" key="1">
    <citation type="submission" date="2016-10" db="EMBL/GenBank/DDBJ databases">
        <authorList>
            <person name="de Groot N.N."/>
        </authorList>
    </citation>
    <scope>NUCLEOTIDE SEQUENCE [LARGE SCALE GENOMIC DNA]</scope>
    <source>
        <strain evidence="10 11">CDM_5</strain>
    </source>
</reference>
<keyword evidence="4" id="KW-0808">Transferase</keyword>
<dbReference type="AlphaFoldDB" id="A0A1H7PPB6"/>
<dbReference type="EC" id="2.7.13.3" evidence="2"/>
<keyword evidence="6" id="KW-0902">Two-component regulatory system</keyword>
<dbReference type="InterPro" id="IPR036097">
    <property type="entry name" value="HisK_dim/P_sf"/>
</dbReference>
<keyword evidence="3" id="KW-0597">Phosphoprotein</keyword>
<dbReference type="EMBL" id="FOAD01000004">
    <property type="protein sequence ID" value="SEL37613.1"/>
    <property type="molecule type" value="Genomic_DNA"/>
</dbReference>
<keyword evidence="8" id="KW-0812">Transmembrane</keyword>
<comment type="catalytic activity">
    <reaction evidence="1">
        <text>ATP + protein L-histidine = ADP + protein N-phospho-L-histidine.</text>
        <dbReference type="EC" id="2.7.13.3"/>
    </reaction>
</comment>
<dbReference type="InterPro" id="IPR004358">
    <property type="entry name" value="Sig_transdc_His_kin-like_C"/>
</dbReference>
<name>A0A1H7PPB6_HALLR</name>
<dbReference type="InterPro" id="IPR003594">
    <property type="entry name" value="HATPase_dom"/>
</dbReference>
<dbReference type="SUPFAM" id="SSF47384">
    <property type="entry name" value="Homodimeric domain of signal transducing histidine kinase"/>
    <property type="match status" value="1"/>
</dbReference>
<gene>
    <name evidence="10" type="ORF">SAMN04488691_104155</name>
</gene>
<dbReference type="SMART" id="SM00388">
    <property type="entry name" value="HisKA"/>
    <property type="match status" value="1"/>
</dbReference>
<dbReference type="InterPro" id="IPR036890">
    <property type="entry name" value="HATPase_C_sf"/>
</dbReference>
<dbReference type="SUPFAM" id="SSF55874">
    <property type="entry name" value="ATPase domain of HSP90 chaperone/DNA topoisomerase II/histidine kinase"/>
    <property type="match status" value="1"/>
</dbReference>
<dbReference type="Proteomes" id="UP000183894">
    <property type="component" value="Unassembled WGS sequence"/>
</dbReference>
<dbReference type="CDD" id="cd00082">
    <property type="entry name" value="HisKA"/>
    <property type="match status" value="1"/>
</dbReference>
<protein>
    <recommendedName>
        <fullName evidence="2">histidine kinase</fullName>
        <ecNumber evidence="2">2.7.13.3</ecNumber>
    </recommendedName>
</protein>
<evidence type="ECO:0000256" key="3">
    <source>
        <dbReference type="ARBA" id="ARBA00022553"/>
    </source>
</evidence>
<dbReference type="Gene3D" id="3.30.565.10">
    <property type="entry name" value="Histidine kinase-like ATPase, C-terminal domain"/>
    <property type="match status" value="1"/>
</dbReference>
<evidence type="ECO:0000256" key="6">
    <source>
        <dbReference type="ARBA" id="ARBA00023012"/>
    </source>
</evidence>
<sequence>MHRFGPWERLAGTLLICLVFALGQILLFPVTSLNVTLQTVTEFLFLLFVFGLLVVLGGVQQPDRIKNSFGIGLTLLALHGVTNVLDQFVSHPPELILLGKQIPMLVGGITVLAGVVQWSQFRDQRERHYEERGERLVEQNERLETFTSVVSHDLRNPMTIARGRVELARETGDVEHLEPATDALDRMDEIIDDVLSLARLGPDAIEPSEVALDAVVSQAWSSVGTKDATLHTPATRSTIVADGRFLQEAFENLFRNAIEHAGSDATIRVGLLDMGFFVEDDGPGIPESKRADVFSPGESSTGGTGLGLALVDEIAGGHGWDLRVTEGETGGARFEFYGVNVSATDPSIERTGTGDTSATEPTKPDVAD</sequence>
<dbReference type="Pfam" id="PF02518">
    <property type="entry name" value="HATPase_c"/>
    <property type="match status" value="1"/>
</dbReference>
<keyword evidence="8" id="KW-0472">Membrane</keyword>
<dbReference type="PANTHER" id="PTHR43711">
    <property type="entry name" value="TWO-COMPONENT HISTIDINE KINASE"/>
    <property type="match status" value="1"/>
</dbReference>
<evidence type="ECO:0000256" key="1">
    <source>
        <dbReference type="ARBA" id="ARBA00000085"/>
    </source>
</evidence>
<accession>A0A1H7PPB6</accession>
<dbReference type="PANTHER" id="PTHR43711:SF1">
    <property type="entry name" value="HISTIDINE KINASE 1"/>
    <property type="match status" value="1"/>
</dbReference>
<feature type="region of interest" description="Disordered" evidence="7">
    <location>
        <begin position="344"/>
        <end position="368"/>
    </location>
</feature>
<evidence type="ECO:0000313" key="11">
    <source>
        <dbReference type="Proteomes" id="UP000183894"/>
    </source>
</evidence>